<evidence type="ECO:0000313" key="3">
    <source>
        <dbReference type="Proteomes" id="UP000510844"/>
    </source>
</evidence>
<dbReference type="EMBL" id="CP059322">
    <property type="protein sequence ID" value="WMF04558.1"/>
    <property type="molecule type" value="Genomic_DNA"/>
</dbReference>
<gene>
    <name evidence="2" type="ORF">H1D33_15905</name>
</gene>
<protein>
    <submittedName>
        <fullName evidence="2">Uncharacterized protein</fullName>
    </submittedName>
</protein>
<feature type="region of interest" description="Disordered" evidence="1">
    <location>
        <begin position="1"/>
        <end position="23"/>
    </location>
</feature>
<reference evidence="3" key="1">
    <citation type="submission" date="2020-07" db="EMBL/GenBank/DDBJ databases">
        <title>A new Micromonospora strain with potent antibiotic activity isolated from the microbiome of a mid-Atlantic deep-sea sponge.</title>
        <authorList>
            <person name="Back C.R."/>
            <person name="Stennett H.L."/>
            <person name="Williams S.E."/>
            <person name="Wang L."/>
            <person name="Ojeda Gomez J."/>
            <person name="Abdulle O.M."/>
            <person name="Duffy T."/>
            <person name="Hendry K.R."/>
            <person name="Powell D."/>
            <person name="Stach J.E."/>
            <person name="Essex-Lopresti A.E."/>
            <person name="Willis C.L."/>
            <person name="Curnow P."/>
            <person name="Race P.R."/>
        </authorList>
    </citation>
    <scope>NUCLEOTIDE SEQUENCE [LARGE SCALE GENOMIC DNA]</scope>
    <source>
        <strain evidence="3">28ISP2-46</strain>
    </source>
</reference>
<keyword evidence="3" id="KW-1185">Reference proteome</keyword>
<evidence type="ECO:0000256" key="1">
    <source>
        <dbReference type="SAM" id="MobiDB-lite"/>
    </source>
</evidence>
<sequence>MLRLDQWNHPDLTDGRPPSESETFRQLADVLATGDLRRYAPALPANTHWSHWSESGSL</sequence>
<organism evidence="2 3">
    <name type="scientific">Micromonospora robiginosa</name>
    <dbReference type="NCBI Taxonomy" id="2749844"/>
    <lineage>
        <taxon>Bacteria</taxon>
        <taxon>Bacillati</taxon>
        <taxon>Actinomycetota</taxon>
        <taxon>Actinomycetes</taxon>
        <taxon>Micromonosporales</taxon>
        <taxon>Micromonosporaceae</taxon>
        <taxon>Micromonospora</taxon>
    </lineage>
</organism>
<dbReference type="KEGG" id="mfeu:H1D33_15905"/>
<proteinExistence type="predicted"/>
<dbReference type="InterPro" id="IPR054272">
    <property type="entry name" value="DUF7003"/>
</dbReference>
<dbReference type="Pfam" id="PF22535">
    <property type="entry name" value="DUF7003"/>
    <property type="match status" value="1"/>
</dbReference>
<evidence type="ECO:0000313" key="2">
    <source>
        <dbReference type="EMBL" id="WMF04558.1"/>
    </source>
</evidence>
<dbReference type="AlphaFoldDB" id="A0AAF0P5P0"/>
<dbReference type="Proteomes" id="UP000510844">
    <property type="component" value="Chromosome"/>
</dbReference>
<reference evidence="2 3" key="2">
    <citation type="journal article" date="2021" name="Mar. Drugs">
        <title>A New Micromonospora Strain with Antibiotic Activity Isolated from the Microbiome of a Mid-Atlantic Deep-Sea Sponge.</title>
        <authorList>
            <person name="Back C.R."/>
            <person name="Stennett H.L."/>
            <person name="Williams S.E."/>
            <person name="Wang L."/>
            <person name="Ojeda Gomez J."/>
            <person name="Abdulle O.M."/>
            <person name="Duffy T."/>
            <person name="Neal C."/>
            <person name="Mantell J."/>
            <person name="Jepson M.A."/>
            <person name="Hendry K.R."/>
            <person name="Powell D."/>
            <person name="Stach J.E.M."/>
            <person name="Essex-Lopresti A.E."/>
            <person name="Willis C.L."/>
            <person name="Curnow P."/>
            <person name="Race P.R."/>
        </authorList>
    </citation>
    <scope>NUCLEOTIDE SEQUENCE [LARGE SCALE GENOMIC DNA]</scope>
    <source>
        <strain evidence="2 3">28ISP2-46</strain>
    </source>
</reference>
<name>A0AAF0P5P0_9ACTN</name>
<accession>A0AAF0P5P0</accession>